<name>A0A3P9LB57_ORYLA</name>
<comment type="caution">
    <text evidence="7">Lacks conserved residue(s) required for the propagation of feature annotation.</text>
</comment>
<keyword evidence="7" id="KW-1133">Transmembrane helix</keyword>
<reference key="1">
    <citation type="journal article" date="2007" name="Nature">
        <title>The medaka draft genome and insights into vertebrate genome evolution.</title>
        <authorList>
            <person name="Kasahara M."/>
            <person name="Naruse K."/>
            <person name="Sasaki S."/>
            <person name="Nakatani Y."/>
            <person name="Qu W."/>
            <person name="Ahsan B."/>
            <person name="Yamada T."/>
            <person name="Nagayasu Y."/>
            <person name="Doi K."/>
            <person name="Kasai Y."/>
            <person name="Jindo T."/>
            <person name="Kobayashi D."/>
            <person name="Shimada A."/>
            <person name="Toyoda A."/>
            <person name="Kuroki Y."/>
            <person name="Fujiyama A."/>
            <person name="Sasaki T."/>
            <person name="Shimizu A."/>
            <person name="Asakawa S."/>
            <person name="Shimizu N."/>
            <person name="Hashimoto S."/>
            <person name="Yang J."/>
            <person name="Lee Y."/>
            <person name="Matsushima K."/>
            <person name="Sugano S."/>
            <person name="Sakaizumi M."/>
            <person name="Narita T."/>
            <person name="Ohishi K."/>
            <person name="Haga S."/>
            <person name="Ohta F."/>
            <person name="Nomoto H."/>
            <person name="Nogata K."/>
            <person name="Morishita T."/>
            <person name="Endo T."/>
            <person name="Shin-I T."/>
            <person name="Takeda H."/>
            <person name="Morishita S."/>
            <person name="Kohara Y."/>
        </authorList>
    </citation>
    <scope>NUCLEOTIDE SEQUENCE [LARGE SCALE GENOMIC DNA]</scope>
    <source>
        <strain>Hd-rR</strain>
    </source>
</reference>
<evidence type="ECO:0000256" key="3">
    <source>
        <dbReference type="ARBA" id="ARBA00022448"/>
    </source>
</evidence>
<keyword evidence="5 7" id="KW-0406">Ion transport</keyword>
<dbReference type="GO" id="GO:0006811">
    <property type="term" value="P:monoatomic ion transport"/>
    <property type="evidence" value="ECO:0007669"/>
    <property type="project" value="UniProtKB-KW"/>
</dbReference>
<evidence type="ECO:0000256" key="5">
    <source>
        <dbReference type="ARBA" id="ARBA00023065"/>
    </source>
</evidence>
<evidence type="ECO:0000256" key="1">
    <source>
        <dbReference type="ARBA" id="ARBA00004167"/>
    </source>
</evidence>
<sequence length="227" mass="24741">MTKICALVLMTLISLVFAEETGTDDPFNFDYYRLRVGGLILAAVLCLIGITILLSGHCRCKFNQDKRSSLLHLENFSSAGTEAFSSLLFVFVLIVWFAFVCRRRTGSNAQPMLTDEGKAFKLFPDYYGSKPSTSDSKRSSTGSERGQVFSKYLPCSSTLPDSTVSRTLSAWNGIPAATAGIWKSATISGCNIRTAAVPSRLPVPSAPRCLQCPPHSCTDQSPFTRPC</sequence>
<keyword evidence="4 7" id="KW-0812">Transmembrane</keyword>
<dbReference type="AlphaFoldDB" id="A0A3P9LB57"/>
<dbReference type="GO" id="GO:0099106">
    <property type="term" value="F:ion channel regulator activity"/>
    <property type="evidence" value="ECO:0007669"/>
    <property type="project" value="InterPro"/>
</dbReference>
<organism evidence="8 9">
    <name type="scientific">Oryzias latipes</name>
    <name type="common">Japanese rice fish</name>
    <name type="synonym">Japanese killifish</name>
    <dbReference type="NCBI Taxonomy" id="8090"/>
    <lineage>
        <taxon>Eukaryota</taxon>
        <taxon>Metazoa</taxon>
        <taxon>Chordata</taxon>
        <taxon>Craniata</taxon>
        <taxon>Vertebrata</taxon>
        <taxon>Euteleostomi</taxon>
        <taxon>Actinopterygii</taxon>
        <taxon>Neopterygii</taxon>
        <taxon>Teleostei</taxon>
        <taxon>Neoteleostei</taxon>
        <taxon>Acanthomorphata</taxon>
        <taxon>Ovalentaria</taxon>
        <taxon>Atherinomorphae</taxon>
        <taxon>Beloniformes</taxon>
        <taxon>Adrianichthyidae</taxon>
        <taxon>Oryziinae</taxon>
        <taxon>Oryzias</taxon>
    </lineage>
</organism>
<evidence type="ECO:0000256" key="6">
    <source>
        <dbReference type="ARBA" id="ARBA00023136"/>
    </source>
</evidence>
<protein>
    <recommendedName>
        <fullName evidence="7">FXYD domain-containing ion transport regulator</fullName>
    </recommendedName>
</protein>
<dbReference type="InterPro" id="IPR000272">
    <property type="entry name" value="Ion-transport_regulator_FXYD"/>
</dbReference>
<reference evidence="8 9" key="2">
    <citation type="submission" date="2017-04" db="EMBL/GenBank/DDBJ databases">
        <title>CpG methylation of centromeres and impact of large insertions on vertebrate speciation.</title>
        <authorList>
            <person name="Ichikawa K."/>
            <person name="Yoshimura J."/>
            <person name="Morishita S."/>
        </authorList>
    </citation>
    <scope>NUCLEOTIDE SEQUENCE</scope>
    <source>
        <strain evidence="8 9">HNI</strain>
    </source>
</reference>
<evidence type="ECO:0000256" key="4">
    <source>
        <dbReference type="ARBA" id="ARBA00022692"/>
    </source>
</evidence>
<dbReference type="Ensembl" id="ENSORLT00020026682.1">
    <property type="protein sequence ID" value="ENSORLP00020033115.1"/>
    <property type="gene ID" value="ENSORLG00020018969.1"/>
</dbReference>
<comment type="subcellular location">
    <subcellularLocation>
        <location evidence="1">Membrane</location>
        <topology evidence="1">Single-pass membrane protein</topology>
    </subcellularLocation>
</comment>
<dbReference type="GO" id="GO:0016020">
    <property type="term" value="C:membrane"/>
    <property type="evidence" value="ECO:0007669"/>
    <property type="project" value="UniProtKB-SubCell"/>
</dbReference>
<dbReference type="Pfam" id="PF02038">
    <property type="entry name" value="ATP1G1_PLM_MAT8"/>
    <property type="match status" value="1"/>
</dbReference>
<evidence type="ECO:0000313" key="8">
    <source>
        <dbReference type="Ensembl" id="ENSORLP00020017965.1"/>
    </source>
</evidence>
<dbReference type="CDD" id="cd20328">
    <property type="entry name" value="FXYD3-like"/>
    <property type="match status" value="1"/>
</dbReference>
<keyword evidence="6 7" id="KW-0472">Membrane</keyword>
<dbReference type="GO" id="GO:0043269">
    <property type="term" value="P:regulation of monoatomic ion transport"/>
    <property type="evidence" value="ECO:0007669"/>
    <property type="project" value="InterPro"/>
</dbReference>
<dbReference type="PANTHER" id="PTHR14132">
    <property type="entry name" value="SODIUM/POTASSIUM-TRANSPORTING ATPASE SUBUNIT GAMMA"/>
    <property type="match status" value="1"/>
</dbReference>
<comment type="similarity">
    <text evidence="2 7">Belongs to the FXYD family.</text>
</comment>
<evidence type="ECO:0000256" key="2">
    <source>
        <dbReference type="ARBA" id="ARBA00005948"/>
    </source>
</evidence>
<dbReference type="Proteomes" id="UP000265180">
    <property type="component" value="Chromosome 16"/>
</dbReference>
<feature type="transmembrane region" description="Helical" evidence="7">
    <location>
        <begin position="76"/>
        <end position="99"/>
    </location>
</feature>
<dbReference type="Gene3D" id="1.20.5.780">
    <property type="entry name" value="Single helix bin"/>
    <property type="match status" value="1"/>
</dbReference>
<keyword evidence="3 7" id="KW-0813">Transport</keyword>
<feature type="signal peptide" evidence="7">
    <location>
        <begin position="1"/>
        <end position="18"/>
    </location>
</feature>
<feature type="transmembrane region" description="Helical" evidence="7">
    <location>
        <begin position="34"/>
        <end position="55"/>
    </location>
</feature>
<evidence type="ECO:0000313" key="9">
    <source>
        <dbReference type="Proteomes" id="UP000265180"/>
    </source>
</evidence>
<dbReference type="Ensembl" id="ENSORLT00020026665.1">
    <property type="protein sequence ID" value="ENSORLP00020017965.1"/>
    <property type="gene ID" value="ENSORLG00020018969.1"/>
</dbReference>
<dbReference type="FunFam" id="1.20.5.780:FF:000008">
    <property type="entry name" value="FXYD domain-containing ion transport regulator"/>
    <property type="match status" value="1"/>
</dbReference>
<reference evidence="8" key="3">
    <citation type="submission" date="2025-05" db="UniProtKB">
        <authorList>
            <consortium name="Ensembl"/>
        </authorList>
    </citation>
    <scope>IDENTIFICATION</scope>
    <source>
        <strain evidence="8">HNI</strain>
    </source>
</reference>
<keyword evidence="7" id="KW-0732">Signal</keyword>
<feature type="chain" id="PRO_5044515976" description="FXYD domain-containing ion transport regulator" evidence="7">
    <location>
        <begin position="19"/>
        <end position="227"/>
    </location>
</feature>
<accession>A0A3P9LB57</accession>
<dbReference type="PANTHER" id="PTHR14132:SF14">
    <property type="entry name" value="FXYD DOMAIN-CONTAINING ION TRANSPORT REGULATOR 5"/>
    <property type="match status" value="1"/>
</dbReference>
<proteinExistence type="inferred from homology"/>
<evidence type="ECO:0000256" key="7">
    <source>
        <dbReference type="RuleBase" id="RU364131"/>
    </source>
</evidence>